<evidence type="ECO:0000256" key="1">
    <source>
        <dbReference type="ARBA" id="ARBA00004442"/>
    </source>
</evidence>
<evidence type="ECO:0000256" key="8">
    <source>
        <dbReference type="SAM" id="Coils"/>
    </source>
</evidence>
<keyword evidence="6" id="KW-0472">Membrane</keyword>
<dbReference type="GO" id="GO:1990281">
    <property type="term" value="C:efflux pump complex"/>
    <property type="evidence" value="ECO:0007669"/>
    <property type="project" value="TreeGrafter"/>
</dbReference>
<evidence type="ECO:0000256" key="2">
    <source>
        <dbReference type="ARBA" id="ARBA00007613"/>
    </source>
</evidence>
<dbReference type="Proteomes" id="UP000250831">
    <property type="component" value="Unassembled WGS sequence"/>
</dbReference>
<dbReference type="GO" id="GO:0015562">
    <property type="term" value="F:efflux transmembrane transporter activity"/>
    <property type="evidence" value="ECO:0007669"/>
    <property type="project" value="InterPro"/>
</dbReference>
<dbReference type="AlphaFoldDB" id="A0A363NU24"/>
<evidence type="ECO:0000256" key="7">
    <source>
        <dbReference type="ARBA" id="ARBA00023237"/>
    </source>
</evidence>
<keyword evidence="7" id="KW-0998">Cell outer membrane</keyword>
<dbReference type="PANTHER" id="PTHR30026:SF23">
    <property type="entry name" value="TO APRF-PUTATIVE OUTER MEMBRANE EFFLUX PROTEIN OR SECRETED ALKALINE PHOSPHATASE-RELATED"/>
    <property type="match status" value="1"/>
</dbReference>
<organism evidence="9 10">
    <name type="scientific">Sphingobacterium athyrii</name>
    <dbReference type="NCBI Taxonomy" id="2152717"/>
    <lineage>
        <taxon>Bacteria</taxon>
        <taxon>Pseudomonadati</taxon>
        <taxon>Bacteroidota</taxon>
        <taxon>Sphingobacteriia</taxon>
        <taxon>Sphingobacteriales</taxon>
        <taxon>Sphingobacteriaceae</taxon>
        <taxon>Sphingobacterium</taxon>
    </lineage>
</organism>
<comment type="subcellular location">
    <subcellularLocation>
        <location evidence="1">Cell outer membrane</location>
    </subcellularLocation>
</comment>
<dbReference type="Gene3D" id="1.20.1600.10">
    <property type="entry name" value="Outer membrane efflux proteins (OEP)"/>
    <property type="match status" value="1"/>
</dbReference>
<feature type="coiled-coil region" evidence="8">
    <location>
        <begin position="357"/>
        <end position="391"/>
    </location>
</feature>
<sequence>MRRDLSFVSIGVGIFFFLRSANGQVRDTIQPMNLVKIWESIASHNHQLKLQGLKGVAASLAIIEAKDQYLPTISLNGDFKLNTKFLLYPEGLFSAAQDVPVSGYGYGLGYNLNLNLYNGGLDKRNIQLKKEEKLAMQFEYELQHSNLKYITAVAYYELYKFMKFKEFISAEISAEQRQLSTIEHLYKNGIVLKSDVLRIAVKLDNLELRRSEVLKRIDLTKQKLNVLMGRGEMESLQIALQQDLNPDLQDVHTYGDYIGIAQQQSQEFKIIESTIKTSELKLRQVKSATRPKLYLYSTYSYTYPQISFYPYSNNLWGFGQTGLKIQWSIDNAFKSKHAVAQANIHIEEQKSVMQIKQEEVNLKIRQAFLQREQAQQQVITAEKNIAQNTETVRVIKNSYLNQESLLTDLLEAENALLEAKFNHISALVELKLSHIQLLAITGIL</sequence>
<dbReference type="EMBL" id="QCXX01000003">
    <property type="protein sequence ID" value="PUV24250.1"/>
    <property type="molecule type" value="Genomic_DNA"/>
</dbReference>
<dbReference type="PANTHER" id="PTHR30026">
    <property type="entry name" value="OUTER MEMBRANE PROTEIN TOLC"/>
    <property type="match status" value="1"/>
</dbReference>
<keyword evidence="4" id="KW-1134">Transmembrane beta strand</keyword>
<evidence type="ECO:0000256" key="6">
    <source>
        <dbReference type="ARBA" id="ARBA00023136"/>
    </source>
</evidence>
<evidence type="ECO:0000256" key="3">
    <source>
        <dbReference type="ARBA" id="ARBA00022448"/>
    </source>
</evidence>
<accession>A0A363NU24</accession>
<reference evidence="9 10" key="1">
    <citation type="submission" date="2018-04" db="EMBL/GenBank/DDBJ databases">
        <title>Sphingobacterium sp. M46 Genome.</title>
        <authorList>
            <person name="Cheng J."/>
            <person name="Li Y."/>
        </authorList>
    </citation>
    <scope>NUCLEOTIDE SEQUENCE [LARGE SCALE GENOMIC DNA]</scope>
    <source>
        <strain evidence="9 10">M46</strain>
    </source>
</reference>
<keyword evidence="3" id="KW-0813">Transport</keyword>
<comment type="caution">
    <text evidence="9">The sequence shown here is derived from an EMBL/GenBank/DDBJ whole genome shotgun (WGS) entry which is preliminary data.</text>
</comment>
<evidence type="ECO:0000256" key="4">
    <source>
        <dbReference type="ARBA" id="ARBA00022452"/>
    </source>
</evidence>
<dbReference type="OrthoDB" id="1271612at2"/>
<name>A0A363NU24_9SPHI</name>
<dbReference type="Pfam" id="PF02321">
    <property type="entry name" value="OEP"/>
    <property type="match status" value="1"/>
</dbReference>
<dbReference type="InterPro" id="IPR051906">
    <property type="entry name" value="TolC-like"/>
</dbReference>
<evidence type="ECO:0000256" key="5">
    <source>
        <dbReference type="ARBA" id="ARBA00022692"/>
    </source>
</evidence>
<evidence type="ECO:0000313" key="10">
    <source>
        <dbReference type="Proteomes" id="UP000250831"/>
    </source>
</evidence>
<protein>
    <submittedName>
        <fullName evidence="9">TolC family protein</fullName>
    </submittedName>
</protein>
<gene>
    <name evidence="9" type="ORF">DCO56_12900</name>
</gene>
<evidence type="ECO:0000313" key="9">
    <source>
        <dbReference type="EMBL" id="PUV24250.1"/>
    </source>
</evidence>
<dbReference type="SUPFAM" id="SSF56954">
    <property type="entry name" value="Outer membrane efflux proteins (OEP)"/>
    <property type="match status" value="1"/>
</dbReference>
<dbReference type="GO" id="GO:0015288">
    <property type="term" value="F:porin activity"/>
    <property type="evidence" value="ECO:0007669"/>
    <property type="project" value="TreeGrafter"/>
</dbReference>
<dbReference type="GO" id="GO:0009279">
    <property type="term" value="C:cell outer membrane"/>
    <property type="evidence" value="ECO:0007669"/>
    <property type="project" value="UniProtKB-SubCell"/>
</dbReference>
<dbReference type="InterPro" id="IPR003423">
    <property type="entry name" value="OMP_efflux"/>
</dbReference>
<keyword evidence="8" id="KW-0175">Coiled coil</keyword>
<keyword evidence="5" id="KW-0812">Transmembrane</keyword>
<proteinExistence type="inferred from homology"/>
<comment type="similarity">
    <text evidence="2">Belongs to the outer membrane factor (OMF) (TC 1.B.17) family.</text>
</comment>
<keyword evidence="10" id="KW-1185">Reference proteome</keyword>